<evidence type="ECO:0008006" key="2">
    <source>
        <dbReference type="Google" id="ProtNLM"/>
    </source>
</evidence>
<sequence>MVIYTHSGFAHVDDFLSVAVLLSKFPEAEVHRVSELPELSEEDIVVDIGGRHDGERFFDHHHDPNLPASVVLVLKKFFPEIDTENVEELKWISDWDTLGPVKTQQKWGVKLPPFEDPVVRSLLNMFSRATVIKPGDAFHSFMVEFGKSFVTLLKENTENIEKARKAETFTVKNLKIVRISENIPIRFIKNAHPSVAIIIQPNPRTPNAVSLIRVDDHPQVDFNRIRGKVPAHFIHANGFMAVVDSNQELITKALEIAIQ</sequence>
<proteinExistence type="predicted"/>
<dbReference type="AlphaFoldDB" id="A0A7C2NAN0"/>
<dbReference type="InterPro" id="IPR003226">
    <property type="entry name" value="MYG1_exonuclease"/>
</dbReference>
<organism evidence="1">
    <name type="scientific">Archaeoglobus fulgidus</name>
    <dbReference type="NCBI Taxonomy" id="2234"/>
    <lineage>
        <taxon>Archaea</taxon>
        <taxon>Methanobacteriati</taxon>
        <taxon>Methanobacteriota</taxon>
        <taxon>Archaeoglobi</taxon>
        <taxon>Archaeoglobales</taxon>
        <taxon>Archaeoglobaceae</taxon>
        <taxon>Archaeoglobus</taxon>
    </lineage>
</organism>
<evidence type="ECO:0000313" key="1">
    <source>
        <dbReference type="EMBL" id="HET20861.1"/>
    </source>
</evidence>
<comment type="caution">
    <text evidence="1">The sequence shown here is derived from an EMBL/GenBank/DDBJ whole genome shotgun (WGS) entry which is preliminary data.</text>
</comment>
<protein>
    <recommendedName>
        <fullName evidence="2">MYG1 family protein</fullName>
    </recommendedName>
</protein>
<name>A0A7C2NAN0_ARCFL</name>
<accession>A0A7C2NAN0</accession>
<dbReference type="Pfam" id="PF03690">
    <property type="entry name" value="MYG1_exonuc"/>
    <property type="match status" value="1"/>
</dbReference>
<dbReference type="EMBL" id="DSCQ01000025">
    <property type="protein sequence ID" value="HET20861.1"/>
    <property type="molecule type" value="Genomic_DNA"/>
</dbReference>
<reference evidence="1" key="1">
    <citation type="journal article" date="2020" name="mSystems">
        <title>Genome- and Community-Level Interaction Insights into Carbon Utilization and Element Cycling Functions of Hydrothermarchaeota in Hydrothermal Sediment.</title>
        <authorList>
            <person name="Zhou Z."/>
            <person name="Liu Y."/>
            <person name="Xu W."/>
            <person name="Pan J."/>
            <person name="Luo Z.H."/>
            <person name="Li M."/>
        </authorList>
    </citation>
    <scope>NUCLEOTIDE SEQUENCE [LARGE SCALE GENOMIC DNA]</scope>
    <source>
        <strain evidence="1">SpSt-12</strain>
    </source>
</reference>
<gene>
    <name evidence="1" type="ORF">ENN70_01895</name>
</gene>